<evidence type="ECO:0000313" key="2">
    <source>
        <dbReference type="Proteomes" id="UP000198242"/>
    </source>
</evidence>
<dbReference type="Proteomes" id="UP000198242">
    <property type="component" value="Chromosome I"/>
</dbReference>
<dbReference type="RefSeq" id="WP_089005607.1">
    <property type="nucleotide sequence ID" value="NZ_LT607411.1"/>
</dbReference>
<dbReference type="AlphaFoldDB" id="A0A1C4VK09"/>
<accession>A0A1C4VK09</accession>
<organism evidence="1 2">
    <name type="scientific">Micromonospora viridifaciens</name>
    <dbReference type="NCBI Taxonomy" id="1881"/>
    <lineage>
        <taxon>Bacteria</taxon>
        <taxon>Bacillati</taxon>
        <taxon>Actinomycetota</taxon>
        <taxon>Actinomycetes</taxon>
        <taxon>Micromonosporales</taxon>
        <taxon>Micromonosporaceae</taxon>
        <taxon>Micromonospora</taxon>
    </lineage>
</organism>
<sequence>MSRPQRDALVAASYDPRGVVYAGAVSPRTLAALARRGLVTLSQNGTAATLTETGRAIARRAGGAR</sequence>
<protein>
    <submittedName>
        <fullName evidence="1">Uncharacterized protein</fullName>
    </submittedName>
</protein>
<dbReference type="EMBL" id="LT607411">
    <property type="protein sequence ID" value="SCE84303.1"/>
    <property type="molecule type" value="Genomic_DNA"/>
</dbReference>
<proteinExistence type="predicted"/>
<evidence type="ECO:0000313" key="1">
    <source>
        <dbReference type="EMBL" id="SCE84303.1"/>
    </source>
</evidence>
<keyword evidence="2" id="KW-1185">Reference proteome</keyword>
<name>A0A1C4VK09_MICVI</name>
<gene>
    <name evidence="1" type="ORF">GA0074695_1541</name>
</gene>
<reference evidence="2" key="1">
    <citation type="submission" date="2016-06" db="EMBL/GenBank/DDBJ databases">
        <authorList>
            <person name="Varghese N."/>
            <person name="Submissions Spin"/>
        </authorList>
    </citation>
    <scope>NUCLEOTIDE SEQUENCE [LARGE SCALE GENOMIC DNA]</scope>
    <source>
        <strain evidence="2">DSM 43909</strain>
    </source>
</reference>